<comment type="similarity">
    <text evidence="1">Belongs to the membrane fusion protein (MFP) (TC 8.A.1) family.</text>
</comment>
<evidence type="ECO:0000313" key="9">
    <source>
        <dbReference type="Proteomes" id="UP000238823"/>
    </source>
</evidence>
<dbReference type="RefSeq" id="WP_244923762.1">
    <property type="nucleotide sequence ID" value="NZ_PVNL01000042.1"/>
</dbReference>
<feature type="domain" description="CusB-like beta-barrel" evidence="6">
    <location>
        <begin position="412"/>
        <end position="487"/>
    </location>
</feature>
<dbReference type="Gene3D" id="1.10.287.470">
    <property type="entry name" value="Helix hairpin bin"/>
    <property type="match status" value="1"/>
</dbReference>
<dbReference type="FunFam" id="2.40.30.170:FF:000010">
    <property type="entry name" value="Efflux RND transporter periplasmic adaptor subunit"/>
    <property type="match status" value="1"/>
</dbReference>
<dbReference type="NCBIfam" id="TIGR01730">
    <property type="entry name" value="RND_mfp"/>
    <property type="match status" value="1"/>
</dbReference>
<evidence type="ECO:0000256" key="4">
    <source>
        <dbReference type="SAM" id="MobiDB-lite"/>
    </source>
</evidence>
<feature type="coiled-coil region" evidence="3">
    <location>
        <begin position="303"/>
        <end position="361"/>
    </location>
</feature>
<dbReference type="AlphaFoldDB" id="A0A2S9YT44"/>
<dbReference type="Pfam" id="PF25973">
    <property type="entry name" value="BSH_CzcB"/>
    <property type="match status" value="1"/>
</dbReference>
<gene>
    <name evidence="8" type="primary">czcB_1</name>
    <name evidence="8" type="ORF">ENSA7_19040</name>
</gene>
<dbReference type="GO" id="GO:0016020">
    <property type="term" value="C:membrane"/>
    <property type="evidence" value="ECO:0007669"/>
    <property type="project" value="InterPro"/>
</dbReference>
<dbReference type="Proteomes" id="UP000238823">
    <property type="component" value="Unassembled WGS sequence"/>
</dbReference>
<dbReference type="PROSITE" id="PS51257">
    <property type="entry name" value="PROKAR_LIPOPROTEIN"/>
    <property type="match status" value="1"/>
</dbReference>
<dbReference type="GO" id="GO:0015679">
    <property type="term" value="P:plasma membrane copper ion transport"/>
    <property type="evidence" value="ECO:0007669"/>
    <property type="project" value="TreeGrafter"/>
</dbReference>
<feature type="signal peptide" evidence="5">
    <location>
        <begin position="1"/>
        <end position="29"/>
    </location>
</feature>
<keyword evidence="5" id="KW-0732">Signal</keyword>
<dbReference type="Gene3D" id="2.40.420.20">
    <property type="match status" value="1"/>
</dbReference>
<dbReference type="InterPro" id="IPR006143">
    <property type="entry name" value="RND_pump_MFP"/>
</dbReference>
<organism evidence="8 9">
    <name type="scientific">Enhygromyxa salina</name>
    <dbReference type="NCBI Taxonomy" id="215803"/>
    <lineage>
        <taxon>Bacteria</taxon>
        <taxon>Pseudomonadati</taxon>
        <taxon>Myxococcota</taxon>
        <taxon>Polyangia</taxon>
        <taxon>Nannocystales</taxon>
        <taxon>Nannocystaceae</taxon>
        <taxon>Enhygromyxa</taxon>
    </lineage>
</organism>
<dbReference type="Gene3D" id="2.40.30.170">
    <property type="match status" value="1"/>
</dbReference>
<evidence type="ECO:0000259" key="6">
    <source>
        <dbReference type="Pfam" id="PF25954"/>
    </source>
</evidence>
<dbReference type="SUPFAM" id="SSF111369">
    <property type="entry name" value="HlyD-like secretion proteins"/>
    <property type="match status" value="1"/>
</dbReference>
<feature type="compositionally biased region" description="Basic and acidic residues" evidence="4">
    <location>
        <begin position="32"/>
        <end position="45"/>
    </location>
</feature>
<dbReference type="GO" id="GO:0046914">
    <property type="term" value="F:transition metal ion binding"/>
    <property type="evidence" value="ECO:0007669"/>
    <property type="project" value="TreeGrafter"/>
</dbReference>
<evidence type="ECO:0000256" key="5">
    <source>
        <dbReference type="SAM" id="SignalP"/>
    </source>
</evidence>
<dbReference type="InterPro" id="IPR058647">
    <property type="entry name" value="BSH_CzcB-like"/>
</dbReference>
<name>A0A2S9YT44_9BACT</name>
<evidence type="ECO:0000256" key="2">
    <source>
        <dbReference type="ARBA" id="ARBA00022448"/>
    </source>
</evidence>
<feature type="domain" description="CzcB-like barrel-sandwich hybrid" evidence="7">
    <location>
        <begin position="267"/>
        <end position="408"/>
    </location>
</feature>
<feature type="region of interest" description="Disordered" evidence="4">
    <location>
        <begin position="32"/>
        <end position="54"/>
    </location>
</feature>
<dbReference type="PANTHER" id="PTHR30097:SF4">
    <property type="entry name" value="SLR6042 PROTEIN"/>
    <property type="match status" value="1"/>
</dbReference>
<protein>
    <submittedName>
        <fullName evidence="8">Cobalt-zinc-cadmium resistance protein CzcB</fullName>
    </submittedName>
</protein>
<keyword evidence="2" id="KW-0813">Transport</keyword>
<dbReference type="PANTHER" id="PTHR30097">
    <property type="entry name" value="CATION EFFLUX SYSTEM PROTEIN CUSB"/>
    <property type="match status" value="1"/>
</dbReference>
<dbReference type="GO" id="GO:0022857">
    <property type="term" value="F:transmembrane transporter activity"/>
    <property type="evidence" value="ECO:0007669"/>
    <property type="project" value="InterPro"/>
</dbReference>
<reference evidence="8 9" key="1">
    <citation type="submission" date="2018-03" db="EMBL/GenBank/DDBJ databases">
        <title>Draft Genome Sequences of the Obligatory Marine Myxobacteria Enhygromyxa salina SWB007.</title>
        <authorList>
            <person name="Poehlein A."/>
            <person name="Moghaddam J.A."/>
            <person name="Harms H."/>
            <person name="Alanjari M."/>
            <person name="Koenig G.M."/>
            <person name="Daniel R."/>
            <person name="Schaeberle T.F."/>
        </authorList>
    </citation>
    <scope>NUCLEOTIDE SEQUENCE [LARGE SCALE GENOMIC DNA]</scope>
    <source>
        <strain evidence="8 9">SWB007</strain>
    </source>
</reference>
<dbReference type="Gene3D" id="2.40.50.100">
    <property type="match status" value="1"/>
</dbReference>
<dbReference type="EMBL" id="PVNL01000042">
    <property type="protein sequence ID" value="PRQ08281.1"/>
    <property type="molecule type" value="Genomic_DNA"/>
</dbReference>
<evidence type="ECO:0000256" key="1">
    <source>
        <dbReference type="ARBA" id="ARBA00009477"/>
    </source>
</evidence>
<evidence type="ECO:0000256" key="3">
    <source>
        <dbReference type="SAM" id="Coils"/>
    </source>
</evidence>
<accession>A0A2S9YT44</accession>
<feature type="chain" id="PRO_5015597182" evidence="5">
    <location>
        <begin position="30"/>
        <end position="575"/>
    </location>
</feature>
<sequence>MSRRNHGSTLRATLAGLALVLLSLLGCDAERPAAEAEPSPREAKTARAPAEPPAVDDWCAGHGLPESKCTKCNPELTAQFKAAGDWCDEHGFPESACPTCSPQTEPTVAVDWCAGHGLPESKCTKCNPELIADFKAAGDWCDEHGFPESACPTCSPQAEPAVTGDWCLEHALPESTCTKCNPELIAQFKAAGDWCDEHGFPESVCPSCNPATPPPNAEQAALEARIVRLRAPELEAAAGLRTTAARRMAAATFVSCTAHLEFHADRLADIRAIVPGLVRGLRTEVGDRVEPGDPLFELESTDIGAIQAALQTARERVRAAQANLDRQLDLRQSDIASARQVELAQQELATAKAEGRAARAALDMAGAGGSSRVGRYTIVAPIAGTVLRRPAVLGMIAGDDASLATIGDTSVMWALCEVPETFADRIALGQTLRVSADSNPELSFEGPITWIAAEVDPRTRTVTARAEIPNPDGNLRANQFMRGQITTSPSQAVVAVPRAAVQRVGARELVFVRTDVGVYEPRVVRRLSGGDLVQIEGRVAVGDEIVTTGAVLLRTEIMPGSIGAGCCEVEAPGGE</sequence>
<evidence type="ECO:0000259" key="7">
    <source>
        <dbReference type="Pfam" id="PF25973"/>
    </source>
</evidence>
<dbReference type="Pfam" id="PF25954">
    <property type="entry name" value="Beta-barrel_RND_2"/>
    <property type="match status" value="1"/>
</dbReference>
<evidence type="ECO:0000313" key="8">
    <source>
        <dbReference type="EMBL" id="PRQ08281.1"/>
    </source>
</evidence>
<dbReference type="InterPro" id="IPR058792">
    <property type="entry name" value="Beta-barrel_RND_2"/>
</dbReference>
<comment type="caution">
    <text evidence="8">The sequence shown here is derived from an EMBL/GenBank/DDBJ whole genome shotgun (WGS) entry which is preliminary data.</text>
</comment>
<proteinExistence type="inferred from homology"/>
<keyword evidence="3" id="KW-0175">Coiled coil</keyword>
<dbReference type="GO" id="GO:0060003">
    <property type="term" value="P:copper ion export"/>
    <property type="evidence" value="ECO:0007669"/>
    <property type="project" value="TreeGrafter"/>
</dbReference>
<dbReference type="InterPro" id="IPR051909">
    <property type="entry name" value="MFP_Cation_Efflux"/>
</dbReference>
<dbReference type="GO" id="GO:0030288">
    <property type="term" value="C:outer membrane-bounded periplasmic space"/>
    <property type="evidence" value="ECO:0007669"/>
    <property type="project" value="TreeGrafter"/>
</dbReference>